<dbReference type="PANTHER" id="PTHR31558">
    <property type="entry name" value="CW14 PROTEIN"/>
    <property type="match status" value="1"/>
</dbReference>
<organism evidence="3 4">
    <name type="scientific">Arabidopsis thaliana x Arabidopsis arenosa</name>
    <dbReference type="NCBI Taxonomy" id="1240361"/>
    <lineage>
        <taxon>Eukaryota</taxon>
        <taxon>Viridiplantae</taxon>
        <taxon>Streptophyta</taxon>
        <taxon>Embryophyta</taxon>
        <taxon>Tracheophyta</taxon>
        <taxon>Spermatophyta</taxon>
        <taxon>Magnoliopsida</taxon>
        <taxon>eudicotyledons</taxon>
        <taxon>Gunneridae</taxon>
        <taxon>Pentapetalae</taxon>
        <taxon>rosids</taxon>
        <taxon>malvids</taxon>
        <taxon>Brassicales</taxon>
        <taxon>Brassicaceae</taxon>
        <taxon>Camelineae</taxon>
        <taxon>Arabidopsis</taxon>
    </lineage>
</organism>
<protein>
    <submittedName>
        <fullName evidence="3">Protein ENHANCED DISEASE RESISTANCE 2 C-terminal</fullName>
    </submittedName>
</protein>
<accession>A0A8T1YD85</accession>
<evidence type="ECO:0000313" key="3">
    <source>
        <dbReference type="EMBL" id="KAG7543880.1"/>
    </source>
</evidence>
<dbReference type="Proteomes" id="UP000694240">
    <property type="component" value="Chromosome 12"/>
</dbReference>
<feature type="domain" description="Protein ENHANCED DISEASE RESISTANCE 2 C-terminal" evidence="2">
    <location>
        <begin position="255"/>
        <end position="496"/>
    </location>
</feature>
<sequence>MGTCMSTHSRRIRPRRKGRRRFPKHISRVSDIISHPNIRRLSDVGIQTSFDISQNDAWFDSSSLFSDSDDDFISLHEADNVWLEGGVMGDIPNGQVVQFEASSCIVDGNGNYEEYHESYLKIDGGNKIEKFMSNGLYKDTNGLSVIDGNNKKKQLDHTYRSFKGLKEIDPNPQEKTLKSNLSRLMPTVRFNDKTLNSPTSQKRKSVVYQVSFKRRSCDGEEVTEQRSSKRLLYRPKAGYTIPCYAKEKQQSSGSWCEIPPSNLKLRGETYFKDKRKYPAPNQCPYIPIGVDLFVCPRKIDHIAQHIELPNIKPEAKLPALLIVNIQLPTYPAAMFIGDSNGEGMSIVLYFKLRENFEKEISQQYQDSIKNLVEDEMEKVKGFAKDNIVPFRERLKILAGLVNPEELSLSSTEKKLIQAYNEKPVLSRPQHNFFKGLNYFEIDLDVHRFSYISRKGLEAFRDRLKNGTLDLGLTIQAQKQEELPEKVLCCLRLSKIDFVDNGQIPTLLIPEEKDSLV</sequence>
<dbReference type="AlphaFoldDB" id="A0A8T1YD85"/>
<dbReference type="InterPro" id="IPR009769">
    <property type="entry name" value="EDR2_C"/>
</dbReference>
<proteinExistence type="predicted"/>
<comment type="caution">
    <text evidence="3">The sequence shown here is derived from an EMBL/GenBank/DDBJ whole genome shotgun (WGS) entry which is preliminary data.</text>
</comment>
<dbReference type="Pfam" id="PF07059">
    <property type="entry name" value="EDR2_C"/>
    <property type="match status" value="1"/>
</dbReference>
<dbReference type="PANTHER" id="PTHR31558:SF16">
    <property type="entry name" value="FAMILY PROTEIN, PUTATIVE (DUF1336)-RELATED"/>
    <property type="match status" value="1"/>
</dbReference>
<feature type="compositionally biased region" description="Basic residues" evidence="1">
    <location>
        <begin position="8"/>
        <end position="20"/>
    </location>
</feature>
<evidence type="ECO:0000313" key="4">
    <source>
        <dbReference type="Proteomes" id="UP000694240"/>
    </source>
</evidence>
<gene>
    <name evidence="3" type="ORF">ISN45_Aa07g037550</name>
</gene>
<dbReference type="EMBL" id="JAEFBK010000012">
    <property type="protein sequence ID" value="KAG7543880.1"/>
    <property type="molecule type" value="Genomic_DNA"/>
</dbReference>
<reference evidence="3 4" key="1">
    <citation type="submission" date="2020-12" db="EMBL/GenBank/DDBJ databases">
        <title>Concerted genomic and epigenomic changes stabilize Arabidopsis allopolyploids.</title>
        <authorList>
            <person name="Chen Z."/>
        </authorList>
    </citation>
    <scope>NUCLEOTIDE SEQUENCE [LARGE SCALE GENOMIC DNA]</scope>
    <source>
        <strain evidence="3">Allo738</strain>
        <tissue evidence="3">Leaf</tissue>
    </source>
</reference>
<name>A0A8T1YD85_9BRAS</name>
<feature type="region of interest" description="Disordered" evidence="1">
    <location>
        <begin position="1"/>
        <end position="20"/>
    </location>
</feature>
<keyword evidence="4" id="KW-1185">Reference proteome</keyword>
<evidence type="ECO:0000256" key="1">
    <source>
        <dbReference type="SAM" id="MobiDB-lite"/>
    </source>
</evidence>
<evidence type="ECO:0000259" key="2">
    <source>
        <dbReference type="Pfam" id="PF07059"/>
    </source>
</evidence>